<evidence type="ECO:0000256" key="1">
    <source>
        <dbReference type="SAM" id="MobiDB-lite"/>
    </source>
</evidence>
<dbReference type="OrthoDB" id="3199651at2759"/>
<reference evidence="3 4" key="1">
    <citation type="submission" date="2019-02" db="EMBL/GenBank/DDBJ databases">
        <title>Genome sequencing of the rare red list fungi Antrodiella citrinella (Flaviporus citrinellus).</title>
        <authorList>
            <person name="Buettner E."/>
            <person name="Kellner H."/>
        </authorList>
    </citation>
    <scope>NUCLEOTIDE SEQUENCE [LARGE SCALE GENOMIC DNA]</scope>
    <source>
        <strain evidence="3 4">DSM 108506</strain>
    </source>
</reference>
<feature type="transmembrane region" description="Helical" evidence="2">
    <location>
        <begin position="61"/>
        <end position="81"/>
    </location>
</feature>
<keyword evidence="2" id="KW-1133">Transmembrane helix</keyword>
<feature type="compositionally biased region" description="Basic and acidic residues" evidence="1">
    <location>
        <begin position="128"/>
        <end position="137"/>
    </location>
</feature>
<proteinExistence type="predicted"/>
<evidence type="ECO:0000313" key="3">
    <source>
        <dbReference type="EMBL" id="THH31697.1"/>
    </source>
</evidence>
<evidence type="ECO:0000313" key="4">
    <source>
        <dbReference type="Proteomes" id="UP000308730"/>
    </source>
</evidence>
<gene>
    <name evidence="3" type="ORF">EUX98_g2503</name>
</gene>
<protein>
    <submittedName>
        <fullName evidence="3">Uncharacterized protein</fullName>
    </submittedName>
</protein>
<dbReference type="AlphaFoldDB" id="A0A4S4N131"/>
<dbReference type="Proteomes" id="UP000308730">
    <property type="component" value="Unassembled WGS sequence"/>
</dbReference>
<keyword evidence="4" id="KW-1185">Reference proteome</keyword>
<accession>A0A4S4N131</accession>
<keyword evidence="2" id="KW-0472">Membrane</keyword>
<name>A0A4S4N131_9APHY</name>
<sequence>MQSQRNASSITNHVFIFMPTENDTEGPGTVVNSADDLPPPRQRQGIRSVSPPLAHVSVRKFNYYIALAAGILFAVYAYRIIQWKSEAGSWWNLALGKRPPVVRNMQNAQANWAASKTGSGNGNGAGKGGEEKDFGDSEVERRINELAAALGIPSKDLASAIAGAVKENVPPASLSSIAAHQTGEAVQRMVNPDGAPVAEPQPGAYDAVTAAIGAAVGMDEPPTGDLS</sequence>
<dbReference type="EMBL" id="SGPM01000040">
    <property type="protein sequence ID" value="THH31697.1"/>
    <property type="molecule type" value="Genomic_DNA"/>
</dbReference>
<comment type="caution">
    <text evidence="3">The sequence shown here is derived from an EMBL/GenBank/DDBJ whole genome shotgun (WGS) entry which is preliminary data.</text>
</comment>
<evidence type="ECO:0000256" key="2">
    <source>
        <dbReference type="SAM" id="Phobius"/>
    </source>
</evidence>
<organism evidence="3 4">
    <name type="scientific">Antrodiella citrinella</name>
    <dbReference type="NCBI Taxonomy" id="2447956"/>
    <lineage>
        <taxon>Eukaryota</taxon>
        <taxon>Fungi</taxon>
        <taxon>Dikarya</taxon>
        <taxon>Basidiomycota</taxon>
        <taxon>Agaricomycotina</taxon>
        <taxon>Agaricomycetes</taxon>
        <taxon>Polyporales</taxon>
        <taxon>Steccherinaceae</taxon>
        <taxon>Antrodiella</taxon>
    </lineage>
</organism>
<feature type="region of interest" description="Disordered" evidence="1">
    <location>
        <begin position="111"/>
        <end position="137"/>
    </location>
</feature>
<keyword evidence="2" id="KW-0812">Transmembrane</keyword>